<dbReference type="EMBL" id="JAAMPI010001366">
    <property type="protein sequence ID" value="KAF4625488.1"/>
    <property type="molecule type" value="Genomic_DNA"/>
</dbReference>
<keyword evidence="2" id="KW-1185">Reference proteome</keyword>
<dbReference type="PANTHER" id="PTHR37015">
    <property type="entry name" value="REVERSE TRANSCRIPTASE DOMAIN-CONTAINING PROTEIN"/>
    <property type="match status" value="1"/>
</dbReference>
<organism evidence="1 2">
    <name type="scientific">Cudoniella acicularis</name>
    <dbReference type="NCBI Taxonomy" id="354080"/>
    <lineage>
        <taxon>Eukaryota</taxon>
        <taxon>Fungi</taxon>
        <taxon>Dikarya</taxon>
        <taxon>Ascomycota</taxon>
        <taxon>Pezizomycotina</taxon>
        <taxon>Leotiomycetes</taxon>
        <taxon>Helotiales</taxon>
        <taxon>Tricladiaceae</taxon>
        <taxon>Cudoniella</taxon>
    </lineage>
</organism>
<reference evidence="1 2" key="1">
    <citation type="submission" date="2020-03" db="EMBL/GenBank/DDBJ databases">
        <title>Draft Genome Sequence of Cudoniella acicularis.</title>
        <authorList>
            <person name="Buettner E."/>
            <person name="Kellner H."/>
        </authorList>
    </citation>
    <scope>NUCLEOTIDE SEQUENCE [LARGE SCALE GENOMIC DNA]</scope>
    <source>
        <strain evidence="1 2">DSM 108380</strain>
    </source>
</reference>
<comment type="caution">
    <text evidence="1">The sequence shown here is derived from an EMBL/GenBank/DDBJ whole genome shotgun (WGS) entry which is preliminary data.</text>
</comment>
<proteinExistence type="predicted"/>
<evidence type="ECO:0000313" key="2">
    <source>
        <dbReference type="Proteomes" id="UP000566819"/>
    </source>
</evidence>
<accession>A0A8H4RAS0</accession>
<protein>
    <submittedName>
        <fullName evidence="1">Uncharacterized protein</fullName>
    </submittedName>
</protein>
<gene>
    <name evidence="1" type="ORF">G7Y89_g12678</name>
</gene>
<evidence type="ECO:0000313" key="1">
    <source>
        <dbReference type="EMBL" id="KAF4625488.1"/>
    </source>
</evidence>
<dbReference type="PANTHER" id="PTHR37015:SF2">
    <property type="entry name" value="REVERSE TRANSCRIPTASE DOMAIN-CONTAINING PROTEIN"/>
    <property type="match status" value="1"/>
</dbReference>
<sequence>MVSSAYQLLRASTKEFGDKLRKNLRFNYDSVKQSIDDALESWEQPLKGVAVNQRRGLNGRYRFFHDEPVLQSILLRHIGMEWSVHVSRVLTKFRATKNAWKASSKPVPQHQKLRRKHFLGSSLAASDSNVDSHKVKHFDDEVFLEQLARREDEIRAGYDDESSKVGDTRKSHMQIMQKLLRTGATEIIMKNGLEQELVVINFFRRVLEAPVKFSEDGPNAEGSEKNCVEGWDTLKQFTTLMGLEVNEKKTGSAKIHGKAGETCWLPPSLPEGEVKAWNNYARLFGNHSAIPANCFGREHVDMLIDTFARIQESLFAGKGGNATSALSSMISTRFSIDDILEGFLYAPSDDGGLEVKNPLINLNLVRNNLPESPDQAMKEFNEKERRVYREAKSKFESGVTTGASKLTKEVRKKFAKQPFMSFEEYIWYREQTSADLLKVYIWLLSKPKPREIVCPDGISLDVEKFCHKNKWRGLHKCEQRMIEIYREHLVRRFGGLTIVGKGWLSKGFMSVLRDSRLKLQD</sequence>
<dbReference type="AlphaFoldDB" id="A0A8H4RAS0"/>
<name>A0A8H4RAS0_9HELO</name>
<dbReference type="Proteomes" id="UP000566819">
    <property type="component" value="Unassembled WGS sequence"/>
</dbReference>
<dbReference type="OrthoDB" id="74545at2759"/>